<keyword evidence="1" id="KW-0732">Signal</keyword>
<feature type="chain" id="PRO_5036211524" evidence="1">
    <location>
        <begin position="24"/>
        <end position="96"/>
    </location>
</feature>
<reference evidence="2" key="1">
    <citation type="submission" date="2020-11" db="EMBL/GenBank/DDBJ databases">
        <authorList>
            <person name="Tran Van P."/>
        </authorList>
    </citation>
    <scope>NUCLEOTIDE SEQUENCE</scope>
</reference>
<evidence type="ECO:0000256" key="1">
    <source>
        <dbReference type="SAM" id="SignalP"/>
    </source>
</evidence>
<feature type="signal peptide" evidence="1">
    <location>
        <begin position="1"/>
        <end position="23"/>
    </location>
</feature>
<organism evidence="2">
    <name type="scientific">Oppiella nova</name>
    <dbReference type="NCBI Taxonomy" id="334625"/>
    <lineage>
        <taxon>Eukaryota</taxon>
        <taxon>Metazoa</taxon>
        <taxon>Ecdysozoa</taxon>
        <taxon>Arthropoda</taxon>
        <taxon>Chelicerata</taxon>
        <taxon>Arachnida</taxon>
        <taxon>Acari</taxon>
        <taxon>Acariformes</taxon>
        <taxon>Sarcoptiformes</taxon>
        <taxon>Oribatida</taxon>
        <taxon>Brachypylina</taxon>
        <taxon>Oppioidea</taxon>
        <taxon>Oppiidae</taxon>
        <taxon>Oppiella</taxon>
    </lineage>
</organism>
<gene>
    <name evidence="2" type="ORF">ONB1V03_LOCUS16825</name>
</gene>
<dbReference type="AlphaFoldDB" id="A0A7R9MHB2"/>
<dbReference type="EMBL" id="CAJPVJ010019705">
    <property type="protein sequence ID" value="CAG2177393.1"/>
    <property type="molecule type" value="Genomic_DNA"/>
</dbReference>
<sequence length="96" mass="11682">MTKIMVCMFVNFILFSLITCMSCSPNLTTMTTNLCHNSLHLLDNYDNRYGNGYELDHYDPEYEYSQEWHFKIKYHNDYESNEVQYDHNHETHDYYS</sequence>
<dbReference type="EMBL" id="OC934530">
    <property type="protein sequence ID" value="CAD7660255.1"/>
    <property type="molecule type" value="Genomic_DNA"/>
</dbReference>
<dbReference type="Proteomes" id="UP000728032">
    <property type="component" value="Unassembled WGS sequence"/>
</dbReference>
<protein>
    <submittedName>
        <fullName evidence="2">Uncharacterized protein</fullName>
    </submittedName>
</protein>
<name>A0A7R9MHB2_9ACAR</name>
<evidence type="ECO:0000313" key="2">
    <source>
        <dbReference type="EMBL" id="CAD7660255.1"/>
    </source>
</evidence>
<evidence type="ECO:0000313" key="3">
    <source>
        <dbReference type="Proteomes" id="UP000728032"/>
    </source>
</evidence>
<accession>A0A7R9MHB2</accession>
<proteinExistence type="predicted"/>
<keyword evidence="3" id="KW-1185">Reference proteome</keyword>